<comment type="subcellular location">
    <subcellularLocation>
        <location evidence="1">Nucleus</location>
    </subcellularLocation>
</comment>
<dbReference type="SMART" id="SM00066">
    <property type="entry name" value="GAL4"/>
    <property type="match status" value="1"/>
</dbReference>
<organism evidence="9 10">
    <name type="scientific">Penicillium frequentans</name>
    <dbReference type="NCBI Taxonomy" id="3151616"/>
    <lineage>
        <taxon>Eukaryota</taxon>
        <taxon>Fungi</taxon>
        <taxon>Dikarya</taxon>
        <taxon>Ascomycota</taxon>
        <taxon>Pezizomycotina</taxon>
        <taxon>Eurotiomycetes</taxon>
        <taxon>Eurotiomycetidae</taxon>
        <taxon>Eurotiales</taxon>
        <taxon>Aspergillaceae</taxon>
        <taxon>Penicillium</taxon>
    </lineage>
</organism>
<evidence type="ECO:0000256" key="7">
    <source>
        <dbReference type="SAM" id="MobiDB-lite"/>
    </source>
</evidence>
<dbReference type="SMART" id="SM00906">
    <property type="entry name" value="Fungal_trans"/>
    <property type="match status" value="1"/>
</dbReference>
<evidence type="ECO:0000256" key="2">
    <source>
        <dbReference type="ARBA" id="ARBA00022723"/>
    </source>
</evidence>
<evidence type="ECO:0000256" key="4">
    <source>
        <dbReference type="ARBA" id="ARBA00023125"/>
    </source>
</evidence>
<keyword evidence="4" id="KW-0238">DNA-binding</keyword>
<dbReference type="Pfam" id="PF04082">
    <property type="entry name" value="Fungal_trans"/>
    <property type="match status" value="1"/>
</dbReference>
<dbReference type="GO" id="GO:0008270">
    <property type="term" value="F:zinc ion binding"/>
    <property type="evidence" value="ECO:0007669"/>
    <property type="project" value="InterPro"/>
</dbReference>
<dbReference type="InterPro" id="IPR051711">
    <property type="entry name" value="Stress_Response_Reg"/>
</dbReference>
<dbReference type="Proteomes" id="UP001220324">
    <property type="component" value="Unassembled WGS sequence"/>
</dbReference>
<protein>
    <recommendedName>
        <fullName evidence="8">Zn(2)-C6 fungal-type domain-containing protein</fullName>
    </recommendedName>
</protein>
<accession>A0AAD6CN89</accession>
<keyword evidence="6" id="KW-0539">Nucleus</keyword>
<dbReference type="PANTHER" id="PTHR47540:SF6">
    <property type="entry name" value="ZN(II)2CYS6 TRANSCRIPTION FACTOR (EUROFUNG)"/>
    <property type="match status" value="1"/>
</dbReference>
<name>A0AAD6CN89_9EURO</name>
<dbReference type="GO" id="GO:0006351">
    <property type="term" value="P:DNA-templated transcription"/>
    <property type="evidence" value="ECO:0007669"/>
    <property type="project" value="InterPro"/>
</dbReference>
<dbReference type="AlphaFoldDB" id="A0AAD6CN89"/>
<comment type="caution">
    <text evidence="9">The sequence shown here is derived from an EMBL/GenBank/DDBJ whole genome shotgun (WGS) entry which is preliminary data.</text>
</comment>
<evidence type="ECO:0000256" key="6">
    <source>
        <dbReference type="ARBA" id="ARBA00023242"/>
    </source>
</evidence>
<evidence type="ECO:0000256" key="5">
    <source>
        <dbReference type="ARBA" id="ARBA00023163"/>
    </source>
</evidence>
<evidence type="ECO:0000313" key="10">
    <source>
        <dbReference type="Proteomes" id="UP001220324"/>
    </source>
</evidence>
<dbReference type="GO" id="GO:0005634">
    <property type="term" value="C:nucleus"/>
    <property type="evidence" value="ECO:0007669"/>
    <property type="project" value="UniProtKB-SubCell"/>
</dbReference>
<dbReference type="CDD" id="cd12148">
    <property type="entry name" value="fungal_TF_MHR"/>
    <property type="match status" value="1"/>
</dbReference>
<evidence type="ECO:0000256" key="3">
    <source>
        <dbReference type="ARBA" id="ARBA00023015"/>
    </source>
</evidence>
<dbReference type="CDD" id="cd00067">
    <property type="entry name" value="GAL4"/>
    <property type="match status" value="1"/>
</dbReference>
<keyword evidence="3" id="KW-0805">Transcription regulation</keyword>
<feature type="region of interest" description="Disordered" evidence="7">
    <location>
        <begin position="76"/>
        <end position="102"/>
    </location>
</feature>
<dbReference type="GO" id="GO:0000981">
    <property type="term" value="F:DNA-binding transcription factor activity, RNA polymerase II-specific"/>
    <property type="evidence" value="ECO:0007669"/>
    <property type="project" value="InterPro"/>
</dbReference>
<dbReference type="InterPro" id="IPR036864">
    <property type="entry name" value="Zn2-C6_fun-type_DNA-bd_sf"/>
</dbReference>
<evidence type="ECO:0000256" key="1">
    <source>
        <dbReference type="ARBA" id="ARBA00004123"/>
    </source>
</evidence>
<sequence>MASSSKAVDSAIKRQKKKSIACRRCHSHKIKCSGGEPCVKCRQAGCPAACTYINRDRQVKVHESYLEQLTAENERLREQLSQSPGIGPPDVQGKPDATAPDSDTHVHNPMLGKLAWFQPYDPSAPPIHIAEAACTAFATRLRQVLTKDTNTSHITRTQYTSEATLMKLRNPGLQWPSLAQARLLVQVVFSQVSRVYHLVLRKSTMDELENAYRRSNFEDPILTCKFFALFALGEVYSVRSNSNPECGVPGASFYANAMMLIPILPERPSLAHIESLLLLSLYSYFLNRRHSAFFLIGSAMRVGLTLGLHHNIPECQCPDPVDRQHRIRLWWAIYVYDRIYSSKAGWPNQLSDDDINVEMPSTIPGDAYEEQFSDTEFLNASIALAGITGQVTEKVYSRKKQPDSFLQREQKLLMSLKQWSQALPPHVRLNRDGPLPKNVISLHLQFNQCIILATRPILLYTLIQSRDAGHDKDPAPSNAQTLKTLGDACIHAARNTHSLIVDEWANGTLPIFGYFYAHYIFSSALIIVVSSQIYSDHCNDFSLFETAYEILHAMSDHGNLAAQEFYDNLDYVRQCLDIIVDHTDSLTDPRSSDLPGHALSEITAPGSLTDMEFLGANMEEFLAQPDVDFGPLDPSGVPINVADAMYSWPTFSLWTA</sequence>
<keyword evidence="5" id="KW-0804">Transcription</keyword>
<dbReference type="PANTHER" id="PTHR47540">
    <property type="entry name" value="THIAMINE REPRESSIBLE GENES REGULATORY PROTEIN THI5"/>
    <property type="match status" value="1"/>
</dbReference>
<dbReference type="GO" id="GO:0043565">
    <property type="term" value="F:sequence-specific DNA binding"/>
    <property type="evidence" value="ECO:0007669"/>
    <property type="project" value="TreeGrafter"/>
</dbReference>
<keyword evidence="10" id="KW-1185">Reference proteome</keyword>
<dbReference type="PROSITE" id="PS50048">
    <property type="entry name" value="ZN2_CY6_FUNGAL_2"/>
    <property type="match status" value="1"/>
</dbReference>
<dbReference type="InterPro" id="IPR001138">
    <property type="entry name" value="Zn2Cys6_DnaBD"/>
</dbReference>
<dbReference type="SUPFAM" id="SSF57701">
    <property type="entry name" value="Zn2/Cys6 DNA-binding domain"/>
    <property type="match status" value="1"/>
</dbReference>
<dbReference type="GO" id="GO:0045944">
    <property type="term" value="P:positive regulation of transcription by RNA polymerase II"/>
    <property type="evidence" value="ECO:0007669"/>
    <property type="project" value="TreeGrafter"/>
</dbReference>
<proteinExistence type="predicted"/>
<evidence type="ECO:0000259" key="8">
    <source>
        <dbReference type="PROSITE" id="PS50048"/>
    </source>
</evidence>
<dbReference type="EMBL" id="JAQIZZ010000007">
    <property type="protein sequence ID" value="KAJ5531970.1"/>
    <property type="molecule type" value="Genomic_DNA"/>
</dbReference>
<dbReference type="Pfam" id="PF00172">
    <property type="entry name" value="Zn_clus"/>
    <property type="match status" value="1"/>
</dbReference>
<gene>
    <name evidence="9" type="ORF">N7494_008522</name>
</gene>
<dbReference type="PROSITE" id="PS00463">
    <property type="entry name" value="ZN2_CY6_FUNGAL_1"/>
    <property type="match status" value="1"/>
</dbReference>
<dbReference type="InterPro" id="IPR007219">
    <property type="entry name" value="XnlR_reg_dom"/>
</dbReference>
<reference evidence="9 10" key="1">
    <citation type="journal article" date="2023" name="IMA Fungus">
        <title>Comparative genomic study of the Penicillium genus elucidates a diverse pangenome and 15 lateral gene transfer events.</title>
        <authorList>
            <person name="Petersen C."/>
            <person name="Sorensen T."/>
            <person name="Nielsen M.R."/>
            <person name="Sondergaard T.E."/>
            <person name="Sorensen J.L."/>
            <person name="Fitzpatrick D.A."/>
            <person name="Frisvad J.C."/>
            <person name="Nielsen K.L."/>
        </authorList>
    </citation>
    <scope>NUCLEOTIDE SEQUENCE [LARGE SCALE GENOMIC DNA]</scope>
    <source>
        <strain evidence="9 10">IBT 35679</strain>
    </source>
</reference>
<keyword evidence="2" id="KW-0479">Metal-binding</keyword>
<dbReference type="Gene3D" id="4.10.240.10">
    <property type="entry name" value="Zn(2)-C6 fungal-type DNA-binding domain"/>
    <property type="match status" value="1"/>
</dbReference>
<evidence type="ECO:0000313" key="9">
    <source>
        <dbReference type="EMBL" id="KAJ5531970.1"/>
    </source>
</evidence>
<feature type="domain" description="Zn(2)-C6 fungal-type" evidence="8">
    <location>
        <begin position="21"/>
        <end position="52"/>
    </location>
</feature>